<organism evidence="6 7">
    <name type="scientific">Anoxybacillus mongoliensis</name>
    <dbReference type="NCBI Taxonomy" id="452565"/>
    <lineage>
        <taxon>Bacteria</taxon>
        <taxon>Bacillati</taxon>
        <taxon>Bacillota</taxon>
        <taxon>Bacilli</taxon>
        <taxon>Bacillales</taxon>
        <taxon>Anoxybacillaceae</taxon>
        <taxon>Anoxybacillus</taxon>
    </lineage>
</organism>
<sequence length="116" mass="14101">MMRYCNYNGCNRRIVRGLYCDEHKPKRKHQSKNKPFYRSPEWQRMREYIYERDGGCCKECGRFVFGRQAHIHHIVPISENPSLKLDPNNLILLCESCHKKVEEGSRKWEERPYFFC</sequence>
<dbReference type="PANTHER" id="PTHR41286">
    <property type="entry name" value="HNH NUCLEASE YAJD-RELATED"/>
    <property type="match status" value="1"/>
</dbReference>
<dbReference type="PANTHER" id="PTHR41286:SF1">
    <property type="entry name" value="HNH NUCLEASE YAJD-RELATED"/>
    <property type="match status" value="1"/>
</dbReference>
<dbReference type="Gene3D" id="1.10.30.50">
    <property type="match status" value="1"/>
</dbReference>
<dbReference type="InterPro" id="IPR002711">
    <property type="entry name" value="HNH"/>
</dbReference>
<proteinExistence type="inferred from homology"/>
<evidence type="ECO:0000313" key="7">
    <source>
        <dbReference type="Proteomes" id="UP000583699"/>
    </source>
</evidence>
<dbReference type="AlphaFoldDB" id="A0A7W8NA84"/>
<dbReference type="GO" id="GO:0005829">
    <property type="term" value="C:cytosol"/>
    <property type="evidence" value="ECO:0007669"/>
    <property type="project" value="TreeGrafter"/>
</dbReference>
<evidence type="ECO:0000256" key="3">
    <source>
        <dbReference type="ARBA" id="ARBA00038412"/>
    </source>
</evidence>
<dbReference type="GO" id="GO:0004519">
    <property type="term" value="F:endonuclease activity"/>
    <property type="evidence" value="ECO:0007669"/>
    <property type="project" value="InterPro"/>
</dbReference>
<keyword evidence="1" id="KW-0540">Nuclease</keyword>
<name>A0A7W8NA84_9BACL</name>
<dbReference type="Pfam" id="PF01844">
    <property type="entry name" value="HNH"/>
    <property type="match status" value="1"/>
</dbReference>
<evidence type="ECO:0000259" key="5">
    <source>
        <dbReference type="SMART" id="SM00507"/>
    </source>
</evidence>
<comment type="similarity">
    <text evidence="3">Belongs to the HNH nuclease family.</text>
</comment>
<keyword evidence="2 6" id="KW-0378">Hydrolase</keyword>
<protein>
    <recommendedName>
        <fullName evidence="4">Putative HNH nuclease YajD</fullName>
    </recommendedName>
</protein>
<dbReference type="CDD" id="cd00085">
    <property type="entry name" value="HNHc"/>
    <property type="match status" value="1"/>
</dbReference>
<dbReference type="GO" id="GO:0008270">
    <property type="term" value="F:zinc ion binding"/>
    <property type="evidence" value="ECO:0007669"/>
    <property type="project" value="InterPro"/>
</dbReference>
<evidence type="ECO:0000256" key="1">
    <source>
        <dbReference type="ARBA" id="ARBA00022722"/>
    </source>
</evidence>
<evidence type="ECO:0000256" key="4">
    <source>
        <dbReference type="ARBA" id="ARBA00040194"/>
    </source>
</evidence>
<dbReference type="EMBL" id="JACHEQ010000019">
    <property type="protein sequence ID" value="MBB5356657.1"/>
    <property type="molecule type" value="Genomic_DNA"/>
</dbReference>
<accession>A0A7W8NA84</accession>
<keyword evidence="7" id="KW-1185">Reference proteome</keyword>
<dbReference type="GO" id="GO:0016787">
    <property type="term" value="F:hydrolase activity"/>
    <property type="evidence" value="ECO:0007669"/>
    <property type="project" value="UniProtKB-KW"/>
</dbReference>
<evidence type="ECO:0000256" key="2">
    <source>
        <dbReference type="ARBA" id="ARBA00022801"/>
    </source>
</evidence>
<dbReference type="SMART" id="SM00507">
    <property type="entry name" value="HNHc"/>
    <property type="match status" value="1"/>
</dbReference>
<dbReference type="Proteomes" id="UP000583699">
    <property type="component" value="Unassembled WGS sequence"/>
</dbReference>
<dbReference type="GO" id="GO:0003676">
    <property type="term" value="F:nucleic acid binding"/>
    <property type="evidence" value="ECO:0007669"/>
    <property type="project" value="InterPro"/>
</dbReference>
<reference evidence="6 7" key="1">
    <citation type="submission" date="2020-08" db="EMBL/GenBank/DDBJ databases">
        <title>Genomic Encyclopedia of Type Strains, Phase IV (KMG-IV): sequencing the most valuable type-strain genomes for metagenomic binning, comparative biology and taxonomic classification.</title>
        <authorList>
            <person name="Goeker M."/>
        </authorList>
    </citation>
    <scope>NUCLEOTIDE SEQUENCE [LARGE SCALE GENOMIC DNA]</scope>
    <source>
        <strain evidence="6 7">DSM 19169</strain>
    </source>
</reference>
<comment type="caution">
    <text evidence="6">The sequence shown here is derived from an EMBL/GenBank/DDBJ whole genome shotgun (WGS) entry which is preliminary data.</text>
</comment>
<feature type="domain" description="HNH nuclease" evidence="5">
    <location>
        <begin position="44"/>
        <end position="99"/>
    </location>
</feature>
<dbReference type="InterPro" id="IPR003615">
    <property type="entry name" value="HNH_nuc"/>
</dbReference>
<evidence type="ECO:0000313" key="6">
    <source>
        <dbReference type="EMBL" id="MBB5356657.1"/>
    </source>
</evidence>
<gene>
    <name evidence="6" type="ORF">HNR43_002669</name>
</gene>